<dbReference type="GO" id="GO:0000118">
    <property type="term" value="C:histone deacetylase complex"/>
    <property type="evidence" value="ECO:0007669"/>
    <property type="project" value="TreeGrafter"/>
</dbReference>
<dbReference type="Gramene" id="ONK67149">
    <property type="protein sequence ID" value="ONK67149"/>
    <property type="gene ID" value="A4U43_C06F16480"/>
</dbReference>
<reference evidence="7" key="1">
    <citation type="journal article" date="2017" name="Nat. Commun.">
        <title>The asparagus genome sheds light on the origin and evolution of a young Y chromosome.</title>
        <authorList>
            <person name="Harkess A."/>
            <person name="Zhou J."/>
            <person name="Xu C."/>
            <person name="Bowers J.E."/>
            <person name="Van der Hulst R."/>
            <person name="Ayyampalayam S."/>
            <person name="Mercati F."/>
            <person name="Riccardi P."/>
            <person name="McKain M.R."/>
            <person name="Kakrana A."/>
            <person name="Tang H."/>
            <person name="Ray J."/>
            <person name="Groenendijk J."/>
            <person name="Arikit S."/>
            <person name="Mathioni S.M."/>
            <person name="Nakano M."/>
            <person name="Shan H."/>
            <person name="Telgmann-Rauber A."/>
            <person name="Kanno A."/>
            <person name="Yue Z."/>
            <person name="Chen H."/>
            <person name="Li W."/>
            <person name="Chen Y."/>
            <person name="Xu X."/>
            <person name="Zhang Y."/>
            <person name="Luo S."/>
            <person name="Chen H."/>
            <person name="Gao J."/>
            <person name="Mao Z."/>
            <person name="Pires J.C."/>
            <person name="Luo M."/>
            <person name="Kudrna D."/>
            <person name="Wing R.A."/>
            <person name="Meyers B.C."/>
            <person name="Yi K."/>
            <person name="Kong H."/>
            <person name="Lavrijsen P."/>
            <person name="Sunseri F."/>
            <person name="Falavigna A."/>
            <person name="Ye Y."/>
            <person name="Leebens-Mack J.H."/>
            <person name="Chen G."/>
        </authorList>
    </citation>
    <scope>NUCLEOTIDE SEQUENCE [LARGE SCALE GENOMIC DNA]</scope>
    <source>
        <strain evidence="7">cv. DH0086</strain>
    </source>
</reference>
<dbReference type="GO" id="GO:0046872">
    <property type="term" value="F:metal ion binding"/>
    <property type="evidence" value="ECO:0007669"/>
    <property type="project" value="UniProtKB-KW"/>
</dbReference>
<accession>A0A5P1EQS3</accession>
<name>A0A5P1EQS3_ASPOF</name>
<dbReference type="Gene3D" id="2.60.120.650">
    <property type="entry name" value="Cupin"/>
    <property type="match status" value="2"/>
</dbReference>
<evidence type="ECO:0000256" key="3">
    <source>
        <dbReference type="ARBA" id="ARBA00022723"/>
    </source>
</evidence>
<dbReference type="FunFam" id="2.60.120.650:FF:000033">
    <property type="entry name" value="Transcription factor jumonji (JmjC) domain-containing protein"/>
    <property type="match status" value="1"/>
</dbReference>
<feature type="domain" description="JmjC" evidence="5">
    <location>
        <begin position="410"/>
        <end position="776"/>
    </location>
</feature>
<dbReference type="OMA" id="ICINKRY"/>
<dbReference type="PROSITE" id="PS51184">
    <property type="entry name" value="JMJC"/>
    <property type="match status" value="1"/>
</dbReference>
<comment type="subcellular location">
    <subcellularLocation>
        <location evidence="1">Nucleus</location>
    </subcellularLocation>
</comment>
<keyword evidence="4" id="KW-0539">Nucleus</keyword>
<evidence type="ECO:0000259" key="5">
    <source>
        <dbReference type="PROSITE" id="PS51184"/>
    </source>
</evidence>
<dbReference type="GO" id="GO:0000785">
    <property type="term" value="C:chromatin"/>
    <property type="evidence" value="ECO:0007669"/>
    <property type="project" value="TreeGrafter"/>
</dbReference>
<proteinExistence type="inferred from homology"/>
<keyword evidence="7" id="KW-1185">Reference proteome</keyword>
<evidence type="ECO:0000256" key="2">
    <source>
        <dbReference type="ARBA" id="ARBA00006801"/>
    </source>
</evidence>
<evidence type="ECO:0000256" key="4">
    <source>
        <dbReference type="ARBA" id="ARBA00023242"/>
    </source>
</evidence>
<dbReference type="InterPro" id="IPR003347">
    <property type="entry name" value="JmjC_dom"/>
</dbReference>
<gene>
    <name evidence="6" type="ORF">A4U43_C06F16480</name>
</gene>
<dbReference type="SUPFAM" id="SSF51197">
    <property type="entry name" value="Clavaminate synthase-like"/>
    <property type="match status" value="1"/>
</dbReference>
<evidence type="ECO:0000256" key="1">
    <source>
        <dbReference type="ARBA" id="ARBA00004123"/>
    </source>
</evidence>
<organism evidence="6 7">
    <name type="scientific">Asparagus officinalis</name>
    <name type="common">Garden asparagus</name>
    <dbReference type="NCBI Taxonomy" id="4686"/>
    <lineage>
        <taxon>Eukaryota</taxon>
        <taxon>Viridiplantae</taxon>
        <taxon>Streptophyta</taxon>
        <taxon>Embryophyta</taxon>
        <taxon>Tracheophyta</taxon>
        <taxon>Spermatophyta</taxon>
        <taxon>Magnoliopsida</taxon>
        <taxon>Liliopsida</taxon>
        <taxon>Asparagales</taxon>
        <taxon>Asparagaceae</taxon>
        <taxon>Asparagoideae</taxon>
        <taxon>Asparagus</taxon>
    </lineage>
</organism>
<dbReference type="Pfam" id="PF02373">
    <property type="entry name" value="JmjC"/>
    <property type="match status" value="1"/>
</dbReference>
<dbReference type="GO" id="GO:0032454">
    <property type="term" value="F:histone H3K9 demethylase activity"/>
    <property type="evidence" value="ECO:0007669"/>
    <property type="project" value="InterPro"/>
</dbReference>
<dbReference type="AlphaFoldDB" id="A0A5P1EQS3"/>
<comment type="similarity">
    <text evidence="2">Belongs to the JARID1 histone demethylase family.</text>
</comment>
<dbReference type="InterPro" id="IPR045109">
    <property type="entry name" value="LSDs-like"/>
</dbReference>
<dbReference type="GO" id="GO:0031490">
    <property type="term" value="F:chromatin DNA binding"/>
    <property type="evidence" value="ECO:0007669"/>
    <property type="project" value="TreeGrafter"/>
</dbReference>
<dbReference type="Proteomes" id="UP000243459">
    <property type="component" value="Chromosome 6"/>
</dbReference>
<protein>
    <recommendedName>
        <fullName evidence="5">JmjC domain-containing protein</fullName>
    </recommendedName>
</protein>
<evidence type="ECO:0000313" key="7">
    <source>
        <dbReference type="Proteomes" id="UP000243459"/>
    </source>
</evidence>
<keyword evidence="3" id="KW-0479">Metal-binding</keyword>
<dbReference type="SMART" id="SM00558">
    <property type="entry name" value="JmjC"/>
    <property type="match status" value="1"/>
</dbReference>
<dbReference type="PANTHER" id="PTHR12549:SF38">
    <property type="entry name" value="JMJC DOMAIN-CONTAINING HISTONE DEMETHYLASE 2, ISOFORM A"/>
    <property type="match status" value="1"/>
</dbReference>
<evidence type="ECO:0000313" key="6">
    <source>
        <dbReference type="EMBL" id="ONK67149.1"/>
    </source>
</evidence>
<dbReference type="GO" id="GO:0003712">
    <property type="term" value="F:transcription coregulator activity"/>
    <property type="evidence" value="ECO:0007669"/>
    <property type="project" value="TreeGrafter"/>
</dbReference>
<sequence length="815" mass="92791">MALWMTGHSRGLGKHVCFGGIPGKQGKIFSISVQFVVINRKEANDRVKLKWLLCLLNNLLPLLRQIHEEHNLELDMEAKIQGEKLNITDVERIKLDKEERIYCDNCCTSIVDLHRSCFHCRYDLCLTCCQELREGRQPGGIEADGIDLYYMNKGQCHDANFKGIKPLPQKWSGWERQDLPARKKLIITSPDQCPKWRANDDGSIPCPPKEYGGCGDGTLKLKRNLKANWLAKLLKEADELTASSQFLCGDMSPGCSICFPNCSSAADKLNNSGTRQAAVRANSNDNFLYCPNASDLEDDDMEHFQKHWVRGEPIVVRGVLKKATGLSWDPMVIWRTISKRMMQKFKDKGSTVKAIDCFDWCEVEINIRQFFTGYMEGRMHGNGWPEMLKLEDWPSSSLFEEFLPRHAAKFFATVPFQQYTDPKFGVLNLATRIPDYRPKPDLGPKTNIAYGFEEELGRGDSVTKLHCDKSDAVNIMTHTTELRIFDWQYEKIKQLKKRYRDEDLQELYTDVCKTTPKNVPNKHPGTLGSPFKVTEGSSPAMPKPLEGMEQSLTFDEMLTGNPLDVPEPNSEESIKGLQMSKKLRMLDNETLNLIVPIPAPCDGHMAAEINIVGKVEEFGVNGASEDISSSFEGKITDNGESVKLDAKDDSKAESSLEGNHGGAVWDIFRRQDVPQLIKYLQKHWKEFRHISNRPVDSVVHPIHDQTFYLNEYHKKRLKEELNVEPWTFEQHLGEAVFIPAGCPYQLRNKKSCIKMALDFVSPENVGECVRLTEEFRLLPRTHRAKEDKLEVRKMALFAANAALREATELTLKLRS</sequence>
<dbReference type="PANTHER" id="PTHR12549">
    <property type="entry name" value="JMJC DOMAIN-CONTAINING HISTONE DEMETHYLATION PROTEIN"/>
    <property type="match status" value="1"/>
</dbReference>
<dbReference type="GO" id="GO:0006357">
    <property type="term" value="P:regulation of transcription by RNA polymerase II"/>
    <property type="evidence" value="ECO:0007669"/>
    <property type="project" value="TreeGrafter"/>
</dbReference>
<dbReference type="EMBL" id="CM007386">
    <property type="protein sequence ID" value="ONK67149.1"/>
    <property type="molecule type" value="Genomic_DNA"/>
</dbReference>